<keyword evidence="1" id="KW-0456">Lyase</keyword>
<sequence>MRLPLPLSCLLLVLSLQSVDGQSISLERFGDSIKHWQNQNDDASYARYSIEQCREIADNILLYQRENGGWTQNTDPLRILTEDEKSQLLGKKGNLDTSLDNRNTYPQIEYLAAAYSLLGDLRYKQGAERGLSFLFASQLESGGFTHSPPRTERYLGHITFMDEVMSGTLTTLRKVSRQEAPFEWVSEEIAERASVSVEKGTQLILKLQVEVDGKPTVWAGQYDANTLQPTGARSFELPSLVSWESIPVLKYLMETDSPSPEIVAAIENAVAWFEDSALSGIRIERKPIEPIRYKYHTAHYDPVVVKDESAPPIWARFYDLSDNSPLFANRKGERVATYTDIPHERRTGYAWYVTDPIKLLKRDYPKWRQSLESKKGGN</sequence>
<dbReference type="RefSeq" id="WP_185660741.1">
    <property type="nucleotide sequence ID" value="NZ_CAWPOO010000012.1"/>
</dbReference>
<dbReference type="EC" id="4.2.2.2" evidence="1"/>
<proteinExistence type="predicted"/>
<reference evidence="1 2" key="1">
    <citation type="submission" date="2020-07" db="EMBL/GenBank/DDBJ databases">
        <authorList>
            <person name="Feng X."/>
        </authorList>
    </citation>
    <scope>NUCLEOTIDE SEQUENCE [LARGE SCALE GENOMIC DNA]</scope>
    <source>
        <strain evidence="1 2">JCM23202</strain>
    </source>
</reference>
<dbReference type="SUPFAM" id="SSF81853">
    <property type="entry name" value="Family 10 polysaccharide lyase"/>
    <property type="match status" value="1"/>
</dbReference>
<organism evidence="1 2">
    <name type="scientific">Pelagicoccus albus</name>
    <dbReference type="NCBI Taxonomy" id="415222"/>
    <lineage>
        <taxon>Bacteria</taxon>
        <taxon>Pseudomonadati</taxon>
        <taxon>Verrucomicrobiota</taxon>
        <taxon>Opitutia</taxon>
        <taxon>Puniceicoccales</taxon>
        <taxon>Pelagicoccaceae</taxon>
        <taxon>Pelagicoccus</taxon>
    </lineage>
</organism>
<gene>
    <name evidence="1" type="primary">pelA</name>
    <name evidence="1" type="ORF">H5P27_12535</name>
</gene>
<dbReference type="GO" id="GO:0030570">
    <property type="term" value="F:pectate lyase activity"/>
    <property type="evidence" value="ECO:0007669"/>
    <property type="project" value="UniProtKB-EC"/>
</dbReference>
<dbReference type="EMBL" id="JACHVC010000012">
    <property type="protein sequence ID" value="MBC2606871.1"/>
    <property type="molecule type" value="Genomic_DNA"/>
</dbReference>
<dbReference type="InterPro" id="IPR012669">
    <property type="entry name" value="Pectate_lyase"/>
</dbReference>
<evidence type="ECO:0000313" key="1">
    <source>
        <dbReference type="EMBL" id="MBC2606871.1"/>
    </source>
</evidence>
<dbReference type="AlphaFoldDB" id="A0A7X1B743"/>
<comment type="caution">
    <text evidence="1">The sequence shown here is derived from an EMBL/GenBank/DDBJ whole genome shotgun (WGS) entry which is preliminary data.</text>
</comment>
<name>A0A7X1B743_9BACT</name>
<evidence type="ECO:0000313" key="2">
    <source>
        <dbReference type="Proteomes" id="UP000526501"/>
    </source>
</evidence>
<accession>A0A7X1B743</accession>
<protein>
    <submittedName>
        <fullName evidence="1">Pectate lyase</fullName>
        <ecNumber evidence="1">4.2.2.2</ecNumber>
    </submittedName>
</protein>
<dbReference type="Proteomes" id="UP000526501">
    <property type="component" value="Unassembled WGS sequence"/>
</dbReference>
<dbReference type="NCBIfam" id="TIGR02474">
    <property type="entry name" value="pec_lyase"/>
    <property type="match status" value="1"/>
</dbReference>
<keyword evidence="2" id="KW-1185">Reference proteome</keyword>
<dbReference type="Pfam" id="PF09492">
    <property type="entry name" value="Pec_lyase"/>
    <property type="match status" value="1"/>
</dbReference>
<dbReference type="Gene3D" id="1.50.10.20">
    <property type="match status" value="1"/>
</dbReference>